<gene>
    <name evidence="8" type="ORF">S01H1_37116</name>
</gene>
<comment type="similarity">
    <text evidence="2">Belongs to the sulfatase family.</text>
</comment>
<keyword evidence="4" id="KW-0732">Signal</keyword>
<keyword evidence="6" id="KW-0106">Calcium</keyword>
<reference evidence="8" key="1">
    <citation type="journal article" date="2014" name="Front. Microbiol.">
        <title>High frequency of phylogenetically diverse reductive dehalogenase-homologous genes in deep subseafloor sedimentary metagenomes.</title>
        <authorList>
            <person name="Kawai M."/>
            <person name="Futagami T."/>
            <person name="Toyoda A."/>
            <person name="Takaki Y."/>
            <person name="Nishi S."/>
            <person name="Hori S."/>
            <person name="Arai W."/>
            <person name="Tsubouchi T."/>
            <person name="Morono Y."/>
            <person name="Uchiyama I."/>
            <person name="Ito T."/>
            <person name="Fujiyama A."/>
            <person name="Inagaki F."/>
            <person name="Takami H."/>
        </authorList>
    </citation>
    <scope>NUCLEOTIDE SEQUENCE</scope>
    <source>
        <strain evidence="8">Expedition CK06-06</strain>
    </source>
</reference>
<feature type="non-terminal residue" evidence="8">
    <location>
        <position position="270"/>
    </location>
</feature>
<dbReference type="InterPro" id="IPR017850">
    <property type="entry name" value="Alkaline_phosphatase_core_sf"/>
</dbReference>
<dbReference type="PANTHER" id="PTHR42693:SF42">
    <property type="entry name" value="ARYLSULFATASE G"/>
    <property type="match status" value="1"/>
</dbReference>
<comment type="cofactor">
    <cofactor evidence="1">
        <name>Ca(2+)</name>
        <dbReference type="ChEBI" id="CHEBI:29108"/>
    </cofactor>
</comment>
<dbReference type="Gene3D" id="3.40.720.10">
    <property type="entry name" value="Alkaline Phosphatase, subunit A"/>
    <property type="match status" value="1"/>
</dbReference>
<dbReference type="InterPro" id="IPR050738">
    <property type="entry name" value="Sulfatase"/>
</dbReference>
<dbReference type="AlphaFoldDB" id="X0VFH6"/>
<comment type="caution">
    <text evidence="8">The sequence shown here is derived from an EMBL/GenBank/DDBJ whole genome shotgun (WGS) entry which is preliminary data.</text>
</comment>
<evidence type="ECO:0000256" key="3">
    <source>
        <dbReference type="ARBA" id="ARBA00022723"/>
    </source>
</evidence>
<evidence type="ECO:0000256" key="5">
    <source>
        <dbReference type="ARBA" id="ARBA00022801"/>
    </source>
</evidence>
<proteinExistence type="inferred from homology"/>
<name>X0VFH6_9ZZZZ</name>
<evidence type="ECO:0000256" key="6">
    <source>
        <dbReference type="ARBA" id="ARBA00022837"/>
    </source>
</evidence>
<evidence type="ECO:0000256" key="2">
    <source>
        <dbReference type="ARBA" id="ARBA00008779"/>
    </source>
</evidence>
<evidence type="ECO:0000313" key="8">
    <source>
        <dbReference type="EMBL" id="GAG09962.1"/>
    </source>
</evidence>
<dbReference type="EMBL" id="BARS01023300">
    <property type="protein sequence ID" value="GAG09962.1"/>
    <property type="molecule type" value="Genomic_DNA"/>
</dbReference>
<feature type="non-terminal residue" evidence="8">
    <location>
        <position position="1"/>
    </location>
</feature>
<dbReference type="PANTHER" id="PTHR42693">
    <property type="entry name" value="ARYLSULFATASE FAMILY MEMBER"/>
    <property type="match status" value="1"/>
</dbReference>
<keyword evidence="3" id="KW-0479">Metal-binding</keyword>
<dbReference type="InterPro" id="IPR000917">
    <property type="entry name" value="Sulfatase_N"/>
</dbReference>
<evidence type="ECO:0000256" key="1">
    <source>
        <dbReference type="ARBA" id="ARBA00001913"/>
    </source>
</evidence>
<dbReference type="SUPFAM" id="SSF53649">
    <property type="entry name" value="Alkaline phosphatase-like"/>
    <property type="match status" value="1"/>
</dbReference>
<sequence length="270" mass="30488">GRYPARVGVTDWIRANFQRGGKPAPEQKLPEYVGSSSQELLCPRNPFWMETDEITLAEALKPAGYVSCHVGKWHLGMEDWYPEKQGFDFNIGGCDFGQPPSYFDPYYREKQGYIPTLKPRKEGEYLTDRENDEAVNFIRENRDSSFFLYMAHYAVHTPIQAKNDLIARYKAKKPTNHNNPVYAAMVHSVDEAVGRIMSTLDELNLTNNTVIIFTSDNGGLIGPTNNTPLRAGKGYPYEGGIRVPLIIRWHGVVEPGSVCDESVTSVDYFP</sequence>
<organism evidence="8">
    <name type="scientific">marine sediment metagenome</name>
    <dbReference type="NCBI Taxonomy" id="412755"/>
    <lineage>
        <taxon>unclassified sequences</taxon>
        <taxon>metagenomes</taxon>
        <taxon>ecological metagenomes</taxon>
    </lineage>
</organism>
<dbReference type="InterPro" id="IPR024607">
    <property type="entry name" value="Sulfatase_CS"/>
</dbReference>
<protein>
    <recommendedName>
        <fullName evidence="7">Sulfatase N-terminal domain-containing protein</fullName>
    </recommendedName>
</protein>
<dbReference type="GO" id="GO:0046872">
    <property type="term" value="F:metal ion binding"/>
    <property type="evidence" value="ECO:0007669"/>
    <property type="project" value="UniProtKB-KW"/>
</dbReference>
<dbReference type="PROSITE" id="PS00149">
    <property type="entry name" value="SULFATASE_2"/>
    <property type="match status" value="1"/>
</dbReference>
<accession>X0VFH6</accession>
<feature type="domain" description="Sulfatase N-terminal" evidence="7">
    <location>
        <begin position="53"/>
        <end position="270"/>
    </location>
</feature>
<dbReference type="GO" id="GO:0004065">
    <property type="term" value="F:arylsulfatase activity"/>
    <property type="evidence" value="ECO:0007669"/>
    <property type="project" value="TreeGrafter"/>
</dbReference>
<keyword evidence="5" id="KW-0378">Hydrolase</keyword>
<evidence type="ECO:0000259" key="7">
    <source>
        <dbReference type="Pfam" id="PF00884"/>
    </source>
</evidence>
<dbReference type="Pfam" id="PF00884">
    <property type="entry name" value="Sulfatase"/>
    <property type="match status" value="1"/>
</dbReference>
<evidence type="ECO:0000256" key="4">
    <source>
        <dbReference type="ARBA" id="ARBA00022729"/>
    </source>
</evidence>